<gene>
    <name evidence="1" type="ORF">M9458_034510</name>
</gene>
<dbReference type="AlphaFoldDB" id="A0ABD0P7D5"/>
<accession>A0ABD0P7D5</accession>
<comment type="caution">
    <text evidence="1">The sequence shown here is derived from an EMBL/GenBank/DDBJ whole genome shotgun (WGS) entry which is preliminary data.</text>
</comment>
<feature type="non-terminal residue" evidence="1">
    <location>
        <position position="1"/>
    </location>
</feature>
<sequence>PLPPEMTLAQLLTLLYERKLPQGYRSIDLMVKLGSKVISDPGLSKTDSFKRLRTEKGM</sequence>
<dbReference type="Proteomes" id="UP001529510">
    <property type="component" value="Unassembled WGS sequence"/>
</dbReference>
<evidence type="ECO:0000313" key="1">
    <source>
        <dbReference type="EMBL" id="KAL0169914.1"/>
    </source>
</evidence>
<keyword evidence="2" id="KW-1185">Reference proteome</keyword>
<name>A0ABD0P7D5_CIRMR</name>
<reference evidence="1 2" key="1">
    <citation type="submission" date="2024-05" db="EMBL/GenBank/DDBJ databases">
        <title>Genome sequencing and assembly of Indian major carp, Cirrhinus mrigala (Hamilton, 1822).</title>
        <authorList>
            <person name="Mohindra V."/>
            <person name="Chowdhury L.M."/>
            <person name="Lal K."/>
            <person name="Jena J.K."/>
        </authorList>
    </citation>
    <scope>NUCLEOTIDE SEQUENCE [LARGE SCALE GENOMIC DNA]</scope>
    <source>
        <strain evidence="1">CM1030</strain>
        <tissue evidence="1">Blood</tissue>
    </source>
</reference>
<proteinExistence type="predicted"/>
<dbReference type="EMBL" id="JAMKFB020000017">
    <property type="protein sequence ID" value="KAL0169914.1"/>
    <property type="molecule type" value="Genomic_DNA"/>
</dbReference>
<organism evidence="1 2">
    <name type="scientific">Cirrhinus mrigala</name>
    <name type="common">Mrigala</name>
    <dbReference type="NCBI Taxonomy" id="683832"/>
    <lineage>
        <taxon>Eukaryota</taxon>
        <taxon>Metazoa</taxon>
        <taxon>Chordata</taxon>
        <taxon>Craniata</taxon>
        <taxon>Vertebrata</taxon>
        <taxon>Euteleostomi</taxon>
        <taxon>Actinopterygii</taxon>
        <taxon>Neopterygii</taxon>
        <taxon>Teleostei</taxon>
        <taxon>Ostariophysi</taxon>
        <taxon>Cypriniformes</taxon>
        <taxon>Cyprinidae</taxon>
        <taxon>Labeoninae</taxon>
        <taxon>Labeonini</taxon>
        <taxon>Cirrhinus</taxon>
    </lineage>
</organism>
<evidence type="ECO:0000313" key="2">
    <source>
        <dbReference type="Proteomes" id="UP001529510"/>
    </source>
</evidence>
<protein>
    <submittedName>
        <fullName evidence="1">Uncharacterized protein</fullName>
    </submittedName>
</protein>